<dbReference type="InterPro" id="IPR009057">
    <property type="entry name" value="Homeodomain-like_sf"/>
</dbReference>
<dbReference type="SUPFAM" id="SSF51215">
    <property type="entry name" value="Regulatory protein AraC"/>
    <property type="match status" value="1"/>
</dbReference>
<protein>
    <submittedName>
        <fullName evidence="5">AraC-like DNA-binding protein</fullName>
    </submittedName>
</protein>
<dbReference type="Gene3D" id="1.10.10.60">
    <property type="entry name" value="Homeodomain-like"/>
    <property type="match status" value="2"/>
</dbReference>
<comment type="caution">
    <text evidence="5">The sequence shown here is derived from an EMBL/GenBank/DDBJ whole genome shotgun (WGS) entry which is preliminary data.</text>
</comment>
<keyword evidence="3" id="KW-0804">Transcription</keyword>
<dbReference type="Pfam" id="PF02311">
    <property type="entry name" value="AraC_binding"/>
    <property type="match status" value="1"/>
</dbReference>
<dbReference type="RefSeq" id="WP_310143720.1">
    <property type="nucleotide sequence ID" value="NZ_JAVDTR010000014.1"/>
</dbReference>
<reference evidence="5" key="1">
    <citation type="submission" date="2023-07" db="EMBL/GenBank/DDBJ databases">
        <title>Sorghum-associated microbial communities from plants grown in Nebraska, USA.</title>
        <authorList>
            <person name="Schachtman D."/>
        </authorList>
    </citation>
    <scope>NUCLEOTIDE SEQUENCE</scope>
    <source>
        <strain evidence="5">BE80</strain>
    </source>
</reference>
<dbReference type="PANTHER" id="PTHR43280">
    <property type="entry name" value="ARAC-FAMILY TRANSCRIPTIONAL REGULATOR"/>
    <property type="match status" value="1"/>
</dbReference>
<gene>
    <name evidence="5" type="ORF">J2W91_004504</name>
</gene>
<dbReference type="InterPro" id="IPR037923">
    <property type="entry name" value="HTH-like"/>
</dbReference>
<dbReference type="GO" id="GO:0043565">
    <property type="term" value="F:sequence-specific DNA binding"/>
    <property type="evidence" value="ECO:0007669"/>
    <property type="project" value="InterPro"/>
</dbReference>
<dbReference type="PANTHER" id="PTHR43280:SF28">
    <property type="entry name" value="HTH-TYPE TRANSCRIPTIONAL ACTIVATOR RHAS"/>
    <property type="match status" value="1"/>
</dbReference>
<evidence type="ECO:0000313" key="5">
    <source>
        <dbReference type="EMBL" id="MDR6725999.1"/>
    </source>
</evidence>
<feature type="domain" description="HTH araC/xylS-type" evidence="4">
    <location>
        <begin position="161"/>
        <end position="259"/>
    </location>
</feature>
<organism evidence="5 6">
    <name type="scientific">Paenibacillus amylolyticus</name>
    <dbReference type="NCBI Taxonomy" id="1451"/>
    <lineage>
        <taxon>Bacteria</taxon>
        <taxon>Bacillati</taxon>
        <taxon>Bacillota</taxon>
        <taxon>Bacilli</taxon>
        <taxon>Bacillales</taxon>
        <taxon>Paenibacillaceae</taxon>
        <taxon>Paenibacillus</taxon>
    </lineage>
</organism>
<dbReference type="SMART" id="SM00342">
    <property type="entry name" value="HTH_ARAC"/>
    <property type="match status" value="1"/>
</dbReference>
<dbReference type="GO" id="GO:0003700">
    <property type="term" value="F:DNA-binding transcription factor activity"/>
    <property type="evidence" value="ECO:0007669"/>
    <property type="project" value="InterPro"/>
</dbReference>
<accession>A0AAP5H8V1</accession>
<evidence type="ECO:0000256" key="2">
    <source>
        <dbReference type="ARBA" id="ARBA00023125"/>
    </source>
</evidence>
<evidence type="ECO:0000256" key="3">
    <source>
        <dbReference type="ARBA" id="ARBA00023163"/>
    </source>
</evidence>
<dbReference type="Pfam" id="PF12833">
    <property type="entry name" value="HTH_18"/>
    <property type="match status" value="1"/>
</dbReference>
<dbReference type="PROSITE" id="PS00041">
    <property type="entry name" value="HTH_ARAC_FAMILY_1"/>
    <property type="match status" value="1"/>
</dbReference>
<dbReference type="EMBL" id="JAVDTR010000014">
    <property type="protein sequence ID" value="MDR6725999.1"/>
    <property type="molecule type" value="Genomic_DNA"/>
</dbReference>
<keyword evidence="1" id="KW-0805">Transcription regulation</keyword>
<name>A0AAP5H8V1_PAEAM</name>
<dbReference type="AlphaFoldDB" id="A0AAP5H8V1"/>
<sequence length="279" mass="32325">MDYKEINPQIEYFINRRSTPNWIIEDATTNFIDLSFFTSGKAVYKVNDKYVEVNQGDLICIPQDSRRSATTDANNPIESFAINFQLYDIKGNHVELPFPLITHIGFSEELLSLYNELTLVWLKKEPGFEIKARALLLLILHQYFKRFYYKINVQNIDSRIQKTIRYILNNLHHPIKVKELANIAGVTTAYFGTLFKKCTGSSVKEYINKMKISNAENILLSGEFTVMDAAYKCGFEDIFYFSKLFKKIKGYPPSKILLDKKMNELTGPHQNISSNLEQE</sequence>
<keyword evidence="2 5" id="KW-0238">DNA-binding</keyword>
<evidence type="ECO:0000313" key="6">
    <source>
        <dbReference type="Proteomes" id="UP001254832"/>
    </source>
</evidence>
<dbReference type="InterPro" id="IPR003313">
    <property type="entry name" value="AraC-bd"/>
</dbReference>
<evidence type="ECO:0000256" key="1">
    <source>
        <dbReference type="ARBA" id="ARBA00023015"/>
    </source>
</evidence>
<dbReference type="Proteomes" id="UP001254832">
    <property type="component" value="Unassembled WGS sequence"/>
</dbReference>
<dbReference type="PROSITE" id="PS01124">
    <property type="entry name" value="HTH_ARAC_FAMILY_2"/>
    <property type="match status" value="1"/>
</dbReference>
<dbReference type="SUPFAM" id="SSF46689">
    <property type="entry name" value="Homeodomain-like"/>
    <property type="match status" value="2"/>
</dbReference>
<proteinExistence type="predicted"/>
<dbReference type="InterPro" id="IPR018062">
    <property type="entry name" value="HTH_AraC-typ_CS"/>
</dbReference>
<dbReference type="InterPro" id="IPR018060">
    <property type="entry name" value="HTH_AraC"/>
</dbReference>
<evidence type="ECO:0000259" key="4">
    <source>
        <dbReference type="PROSITE" id="PS01124"/>
    </source>
</evidence>